<evidence type="ECO:0000256" key="2">
    <source>
        <dbReference type="ARBA" id="ARBA00022490"/>
    </source>
</evidence>
<organism evidence="7 8">
    <name type="scientific">Odinarchaeota yellowstonii (strain LCB_4)</name>
    <dbReference type="NCBI Taxonomy" id="1841599"/>
    <lineage>
        <taxon>Archaea</taxon>
        <taxon>Promethearchaeati</taxon>
        <taxon>Candidatus Odinarchaeota</taxon>
        <taxon>Candidatus Odinarchaeia</taxon>
        <taxon>Candidatus Odinarchaeales</taxon>
        <taxon>Candidatus Odinarchaeaceae</taxon>
        <taxon>Candidatus Odinarchaeum</taxon>
    </lineage>
</organism>
<dbReference type="PANTHER" id="PTHR42908:SF3">
    <property type="entry name" value="ELONGATION FACTOR-LIKE GTPASE 1"/>
    <property type="match status" value="1"/>
</dbReference>
<dbReference type="Gene3D" id="3.40.50.300">
    <property type="entry name" value="P-loop containing nucleotide triphosphate hydrolases"/>
    <property type="match status" value="1"/>
</dbReference>
<dbReference type="InterPro" id="IPR014721">
    <property type="entry name" value="Ribsml_uS5_D2-typ_fold_subgr"/>
</dbReference>
<dbReference type="Pfam" id="PF00679">
    <property type="entry name" value="EFG_C"/>
    <property type="match status" value="1"/>
</dbReference>
<gene>
    <name evidence="7" type="ORF">OdinLCB4_000485</name>
</gene>
<dbReference type="Gene3D" id="3.30.230.10">
    <property type="match status" value="1"/>
</dbReference>
<keyword evidence="4" id="KW-0342">GTP-binding</keyword>
<dbReference type="InterPro" id="IPR020568">
    <property type="entry name" value="Ribosomal_Su5_D2-typ_SF"/>
</dbReference>
<dbReference type="SUPFAM" id="SSF52540">
    <property type="entry name" value="P-loop containing nucleoside triphosphate hydrolases"/>
    <property type="match status" value="1"/>
</dbReference>
<reference evidence="7" key="1">
    <citation type="journal article" date="2017" name="Nature">
        <title>Asgard archaea illuminate the origin of eukaryotic cellular complexity.</title>
        <authorList>
            <person name="Zaremba-Niedzwiedzka K."/>
            <person name="Caceres E.F."/>
            <person name="Saw J.H."/>
            <person name="Backstrom D."/>
            <person name="Juzokaite L."/>
            <person name="Vancaester E."/>
            <person name="Seitz K.W."/>
            <person name="Anantharaman K."/>
            <person name="Starnawski P."/>
            <person name="Kjeldsen K.U."/>
            <person name="Scott M.B."/>
            <person name="Nunoura T."/>
            <person name="Banfield J.F."/>
            <person name="Schramm A."/>
            <person name="Baker B.J."/>
            <person name="Spang A."/>
            <person name="Ettema T.J.G."/>
        </authorList>
    </citation>
    <scope>NUCLEOTIDE SEQUENCE</scope>
    <source>
        <strain evidence="7">LCB_4</strain>
    </source>
</reference>
<dbReference type="SMART" id="SM00838">
    <property type="entry name" value="EFG_C"/>
    <property type="match status" value="1"/>
</dbReference>
<dbReference type="SUPFAM" id="SSF50447">
    <property type="entry name" value="Translation proteins"/>
    <property type="match status" value="1"/>
</dbReference>
<dbReference type="InterPro" id="IPR027417">
    <property type="entry name" value="P-loop_NTPase"/>
</dbReference>
<dbReference type="InterPro" id="IPR000795">
    <property type="entry name" value="T_Tr_GTP-bd_dom"/>
</dbReference>
<evidence type="ECO:0000256" key="1">
    <source>
        <dbReference type="ARBA" id="ARBA00017891"/>
    </source>
</evidence>
<name>A0AAF0D2J0_ODILC</name>
<evidence type="ECO:0000256" key="5">
    <source>
        <dbReference type="ARBA" id="ARBA00024731"/>
    </source>
</evidence>
<dbReference type="SUPFAM" id="SSF54211">
    <property type="entry name" value="Ribosomal protein S5 domain 2-like"/>
    <property type="match status" value="1"/>
</dbReference>
<reference evidence="7" key="2">
    <citation type="journal article" date="2022" name="Nat. Microbiol.">
        <title>A closed Candidatus Odinarchaeum chromosome exposes Asgard archaeal viruses.</title>
        <authorList>
            <person name="Tamarit D."/>
            <person name="Caceres E.F."/>
            <person name="Krupovic M."/>
            <person name="Nijland R."/>
            <person name="Eme L."/>
            <person name="Robinson N.P."/>
            <person name="Ettema T.J.G."/>
        </authorList>
    </citation>
    <scope>NUCLEOTIDE SEQUENCE</scope>
    <source>
        <strain evidence="7">LCB_4</strain>
    </source>
</reference>
<dbReference type="CDD" id="cd01514">
    <property type="entry name" value="Elongation_Factor_C"/>
    <property type="match status" value="1"/>
</dbReference>
<dbReference type="GO" id="GO:0003746">
    <property type="term" value="F:translation elongation factor activity"/>
    <property type="evidence" value="ECO:0007669"/>
    <property type="project" value="TreeGrafter"/>
</dbReference>
<evidence type="ECO:0000259" key="6">
    <source>
        <dbReference type="PROSITE" id="PS51722"/>
    </source>
</evidence>
<dbReference type="Gene3D" id="3.30.70.240">
    <property type="match status" value="1"/>
</dbReference>
<keyword evidence="3" id="KW-0547">Nucleotide-binding</keyword>
<dbReference type="Pfam" id="PF03764">
    <property type="entry name" value="EFG_IV"/>
    <property type="match status" value="1"/>
</dbReference>
<dbReference type="InterPro" id="IPR009000">
    <property type="entry name" value="Transl_B-barrel_sf"/>
</dbReference>
<dbReference type="InterPro" id="IPR000640">
    <property type="entry name" value="EFG_V-like"/>
</dbReference>
<dbReference type="Gene3D" id="3.30.70.870">
    <property type="entry name" value="Elongation Factor G (Translational Gtpase), domain 3"/>
    <property type="match status" value="1"/>
</dbReference>
<protein>
    <recommendedName>
        <fullName evidence="1">Elongation factor 2</fullName>
    </recommendedName>
</protein>
<dbReference type="InterPro" id="IPR035647">
    <property type="entry name" value="EFG_III/V"/>
</dbReference>
<accession>A0AAF0D2J0</accession>
<dbReference type="GO" id="GO:0003924">
    <property type="term" value="F:GTPase activity"/>
    <property type="evidence" value="ECO:0007669"/>
    <property type="project" value="InterPro"/>
</dbReference>
<dbReference type="AlphaFoldDB" id="A0AAF0D2J0"/>
<evidence type="ECO:0000313" key="7">
    <source>
        <dbReference type="EMBL" id="WEU40445.1"/>
    </source>
</evidence>
<dbReference type="PANTHER" id="PTHR42908">
    <property type="entry name" value="TRANSLATION ELONGATION FACTOR-RELATED"/>
    <property type="match status" value="1"/>
</dbReference>
<dbReference type="Pfam" id="PF14492">
    <property type="entry name" value="EFG_III"/>
    <property type="match status" value="1"/>
</dbReference>
<dbReference type="InterPro" id="IPR005225">
    <property type="entry name" value="Small_GTP-bd"/>
</dbReference>
<sequence length="738" mass="83112">MVKIKNADEIRNLIQNCPYEQRRIFSITAHIDHGKTTMTDYLLKRAGLMSDDAAGMVLMTDSDPEEQLRNITIFTSVAQLSYEYKGKEYLFQINDTPGHISFTGEVSRALRGSDGAVILVDALEGVMTQTETNIRLAVGAELCKPVLFINKVDRLISELRLEPKKVSQRLDQIINKVNDLILKVAPPELAKSWMVRFDNNSVAFGSAKHGWAVTYDIIKETNIPPLIFFEKYRQGEEGIKWLRQNLPLDEAILRMVIQHLPDPKTAQKYRLRRIWSGDVNSEVGRKIAECDPNGPLLGMFTKIFIDPKSKRPTLIGRVFSGTLKTGDLIYLVNQKKEERIKRLGLMEITDILDCDSIPAGNLFAVFGFITPAGETFIQPGSNIPPFEEITYVAEPVVSKSIKPIDPQDLARLGEVVSKWIMADPTAEFKFNQESGEYILSGIDPLQIEILTKRISDQVPINVSPPVIVYREKATKQGVEIHTKSPNGHNRVKLYVEPLDETTVELIKKGEVSIDQDAKVRGDILREKANWDAKLVRKIWDIYGTNMFIDNTSGVQRLERIKSYIVSVFRDFINGGTLAKEPVMNLKVVMTDATVHVDPAHTGYHEIAGMVSSALNISFLTGEPKLYEPVLKVNIKTPLGTEGEIIKVINRHRGQVSNMETEEDTTVITALIPTAETLGIADEFRSATSGKAFFGYEFVGFQTLPENLQLSKILEIRKRKGLSEEMPTVKSWERFIYKM</sequence>
<evidence type="ECO:0000313" key="8">
    <source>
        <dbReference type="Proteomes" id="UP000186851"/>
    </source>
</evidence>
<dbReference type="SMART" id="SM00889">
    <property type="entry name" value="EFG_IV"/>
    <property type="match status" value="1"/>
</dbReference>
<dbReference type="Proteomes" id="UP000186851">
    <property type="component" value="Chromosome"/>
</dbReference>
<dbReference type="Gene3D" id="2.40.30.10">
    <property type="entry name" value="Translation factors"/>
    <property type="match status" value="1"/>
</dbReference>
<dbReference type="GO" id="GO:1990904">
    <property type="term" value="C:ribonucleoprotein complex"/>
    <property type="evidence" value="ECO:0007669"/>
    <property type="project" value="TreeGrafter"/>
</dbReference>
<dbReference type="CDD" id="cd01681">
    <property type="entry name" value="aeEF2_snRNP_like_IV"/>
    <property type="match status" value="1"/>
</dbReference>
<comment type="function">
    <text evidence="5">Catalyzes the GTP-dependent ribosomal translocation step during translation elongation. During this step, the ribosome changes from the pre-translocational (PRE) to the post-translocational (POST) state as the newly formed A-site-bound peptidyl-tRNA and P-site-bound deacylated tRNA move to the P and E sites, respectively. Catalyzes the coordinated movement of the two tRNA molecules, the mRNA and conformational changes in the ribosome.</text>
</comment>
<proteinExistence type="predicted"/>
<feature type="domain" description="Tr-type G" evidence="6">
    <location>
        <begin position="20"/>
        <end position="264"/>
    </location>
</feature>
<dbReference type="InterPro" id="IPR041095">
    <property type="entry name" value="EFG_II"/>
</dbReference>
<dbReference type="GO" id="GO:0005525">
    <property type="term" value="F:GTP binding"/>
    <property type="evidence" value="ECO:0007669"/>
    <property type="project" value="UniProtKB-KW"/>
</dbReference>
<dbReference type="Pfam" id="PF00009">
    <property type="entry name" value="GTP_EFTU"/>
    <property type="match status" value="1"/>
</dbReference>
<dbReference type="KEGG" id="oyw:OdinLCB4_000485"/>
<evidence type="ECO:0000256" key="4">
    <source>
        <dbReference type="ARBA" id="ARBA00023134"/>
    </source>
</evidence>
<dbReference type="InterPro" id="IPR005517">
    <property type="entry name" value="Transl_elong_EFG/EF2_IV"/>
</dbReference>
<dbReference type="GO" id="GO:0005829">
    <property type="term" value="C:cytosol"/>
    <property type="evidence" value="ECO:0007669"/>
    <property type="project" value="TreeGrafter"/>
</dbReference>
<evidence type="ECO:0000256" key="3">
    <source>
        <dbReference type="ARBA" id="ARBA00022741"/>
    </source>
</evidence>
<dbReference type="EMBL" id="CP091871">
    <property type="protein sequence ID" value="WEU40445.1"/>
    <property type="molecule type" value="Genomic_DNA"/>
</dbReference>
<dbReference type="SUPFAM" id="SSF54980">
    <property type="entry name" value="EF-G C-terminal domain-like"/>
    <property type="match status" value="2"/>
</dbReference>
<dbReference type="PROSITE" id="PS51722">
    <property type="entry name" value="G_TR_2"/>
    <property type="match status" value="1"/>
</dbReference>
<dbReference type="PRINTS" id="PR00315">
    <property type="entry name" value="ELONGATNFCT"/>
</dbReference>
<keyword evidence="2" id="KW-0963">Cytoplasm</keyword>
<dbReference type="NCBIfam" id="TIGR00231">
    <property type="entry name" value="small_GTP"/>
    <property type="match status" value="1"/>
</dbReference>